<proteinExistence type="predicted"/>
<dbReference type="Pfam" id="PF03992">
    <property type="entry name" value="ABM"/>
    <property type="match status" value="1"/>
</dbReference>
<dbReference type="STRING" id="65700.SY86_21770"/>
<name>A0A0M2KJN6_9GAMM</name>
<feature type="domain" description="ABM" evidence="1">
    <location>
        <begin position="1"/>
        <end position="75"/>
    </location>
</feature>
<dbReference type="RefSeq" id="WP_016190448.1">
    <property type="nucleotide sequence ID" value="NZ_CP089932.1"/>
</dbReference>
<organism evidence="2 3">
    <name type="scientific">Erwinia tracheiphila</name>
    <dbReference type="NCBI Taxonomy" id="65700"/>
    <lineage>
        <taxon>Bacteria</taxon>
        <taxon>Pseudomonadati</taxon>
        <taxon>Pseudomonadota</taxon>
        <taxon>Gammaproteobacteria</taxon>
        <taxon>Enterobacterales</taxon>
        <taxon>Erwiniaceae</taxon>
        <taxon>Erwinia</taxon>
    </lineage>
</organism>
<dbReference type="InterPro" id="IPR007138">
    <property type="entry name" value="ABM_dom"/>
</dbReference>
<accession>A0A0M2KJN6</accession>
<reference evidence="2 3" key="1">
    <citation type="submission" date="2015-01" db="EMBL/GenBank/DDBJ databases">
        <title>Erwinia tracheiphila.</title>
        <authorList>
            <person name="Shapiro L.R."/>
        </authorList>
    </citation>
    <scope>NUCLEOTIDE SEQUENCE [LARGE SCALE GENOMIC DNA]</scope>
    <source>
        <strain evidence="2 3">BuffGH</strain>
    </source>
</reference>
<evidence type="ECO:0000259" key="1">
    <source>
        <dbReference type="Pfam" id="PF03992"/>
    </source>
</evidence>
<keyword evidence="2" id="KW-0503">Monooxygenase</keyword>
<dbReference type="AlphaFoldDB" id="A0A0M2KJN6"/>
<gene>
    <name evidence="2" type="ORF">SY86_21770</name>
</gene>
<dbReference type="EMBL" id="JXNU01000003">
    <property type="protein sequence ID" value="KKF37438.1"/>
    <property type="molecule type" value="Genomic_DNA"/>
</dbReference>
<evidence type="ECO:0000313" key="2">
    <source>
        <dbReference type="EMBL" id="KKF37438.1"/>
    </source>
</evidence>
<keyword evidence="3" id="KW-1185">Reference proteome</keyword>
<dbReference type="SUPFAM" id="SSF54909">
    <property type="entry name" value="Dimeric alpha+beta barrel"/>
    <property type="match status" value="1"/>
</dbReference>
<dbReference type="GO" id="GO:0004497">
    <property type="term" value="F:monooxygenase activity"/>
    <property type="evidence" value="ECO:0007669"/>
    <property type="project" value="UniProtKB-KW"/>
</dbReference>
<keyword evidence="2" id="KW-0560">Oxidoreductase</keyword>
<dbReference type="PATRIC" id="fig|65700.7.peg.5419"/>
<dbReference type="Gene3D" id="3.30.70.100">
    <property type="match status" value="1"/>
</dbReference>
<evidence type="ECO:0000313" key="3">
    <source>
        <dbReference type="Proteomes" id="UP000033924"/>
    </source>
</evidence>
<sequence length="93" mass="10742">MLTVIAEICVRPGRHNAVLEAIKNLLPVVLQEEGCDQYQPLIDHKAQAPWKQHSPDSIFMLEQHQQTEHMEQHRSLIKDDVVEVKIFVLVPIK</sequence>
<dbReference type="InterPro" id="IPR011008">
    <property type="entry name" value="Dimeric_a/b-barrel"/>
</dbReference>
<dbReference type="Proteomes" id="UP000033924">
    <property type="component" value="Unassembled WGS sequence"/>
</dbReference>
<comment type="caution">
    <text evidence="2">The sequence shown here is derived from an EMBL/GenBank/DDBJ whole genome shotgun (WGS) entry which is preliminary data.</text>
</comment>
<protein>
    <submittedName>
        <fullName evidence="2">Quinol monooxygenase</fullName>
    </submittedName>
</protein>